<proteinExistence type="predicted"/>
<dbReference type="Proteomes" id="UP001500218">
    <property type="component" value="Unassembled WGS sequence"/>
</dbReference>
<protein>
    <submittedName>
        <fullName evidence="4">Glycosyltransferase</fullName>
    </submittedName>
</protein>
<feature type="compositionally biased region" description="Basic and acidic residues" evidence="1">
    <location>
        <begin position="598"/>
        <end position="608"/>
    </location>
</feature>
<evidence type="ECO:0000256" key="1">
    <source>
        <dbReference type="SAM" id="MobiDB-lite"/>
    </source>
</evidence>
<evidence type="ECO:0000313" key="5">
    <source>
        <dbReference type="Proteomes" id="UP001500218"/>
    </source>
</evidence>
<dbReference type="PANTHER" id="PTHR22916">
    <property type="entry name" value="GLYCOSYLTRANSFERASE"/>
    <property type="match status" value="1"/>
</dbReference>
<evidence type="ECO:0000259" key="3">
    <source>
        <dbReference type="Pfam" id="PF22181"/>
    </source>
</evidence>
<feature type="region of interest" description="Disordered" evidence="1">
    <location>
        <begin position="577"/>
        <end position="611"/>
    </location>
</feature>
<dbReference type="InterPro" id="IPR054028">
    <property type="entry name" value="TarS/TarP_linker"/>
</dbReference>
<feature type="domain" description="TarS/TarP linker" evidence="3">
    <location>
        <begin position="212"/>
        <end position="308"/>
    </location>
</feature>
<dbReference type="EMBL" id="BAAALT010000061">
    <property type="protein sequence ID" value="GAA1802039.1"/>
    <property type="molecule type" value="Genomic_DNA"/>
</dbReference>
<dbReference type="Pfam" id="PF22181">
    <property type="entry name" value="TarS_linker"/>
    <property type="match status" value="1"/>
</dbReference>
<keyword evidence="5" id="KW-1185">Reference proteome</keyword>
<dbReference type="SUPFAM" id="SSF53448">
    <property type="entry name" value="Nucleotide-diphospho-sugar transferases"/>
    <property type="match status" value="1"/>
</dbReference>
<name>A0ABN2LXA6_9ACTN</name>
<dbReference type="PANTHER" id="PTHR22916:SF3">
    <property type="entry name" value="UDP-GLCNAC:BETAGAL BETA-1,3-N-ACETYLGLUCOSAMINYLTRANSFERASE-LIKE PROTEIN 1"/>
    <property type="match status" value="1"/>
</dbReference>
<evidence type="ECO:0000259" key="2">
    <source>
        <dbReference type="Pfam" id="PF00535"/>
    </source>
</evidence>
<dbReference type="InterPro" id="IPR029044">
    <property type="entry name" value="Nucleotide-diphossugar_trans"/>
</dbReference>
<sequence length="670" mass="72539">MPIKVTVVVAACNAGPGLMLTLRSLDAQTMPRDAFEVIVVDDGSTDGTPDVLRAAVPTRPWLRVEEIAYSGSASRPRNVGTGLARGEYVLYADPYDELFPEALARAWQYAAGNDADVVIIKELGPDGWETFRFNEPRANLDEHVLALLTPHKLYRTGFLREHAIRFPEGPAALADHAVNALVFARARIVSVLADYPCFRPATARPDPADPRLVWSAVRRDLYVVSRALPSGPRRDALLMRWYRGCLLARVGPPLLGLGAISREATVRFAAELHHEFLGPQLDTVLSAVERPRARLCRAGDLPGLVGLAAVDRGVTARPDLLDAAWRQGALEVAVAATLVDPDGVPLLFHRDGDRVYRIVPPELAGTLTDEELDVTDLLRGRVELGVRGRSSRVEWVLPSHGRVEYVDTPAGTVARGWCAARLYPGAAAYGRPLDERLWDLTVRFTALGYVSHRAVPARGGVGPALIDGRAVVPFAASDAQLSVDLGLGTAGLLPAAGLTPADVTHVDARLELRLPPIHLDGFAAAPGEVIVGGVGYPAECRTIDGRSLVRAPVPPMAHGPVSVRLVDEPAATGLILVPGPDGRSHPRREAPLPASFADQHEPSPPDRLPHRHRIPAIGAHVDTHARRLEPAHAPGQHSPRPRRLVQRMYRRLAVPFQRAARRIPGHIDEQ</sequence>
<comment type="caution">
    <text evidence="4">The sequence shown here is derived from an EMBL/GenBank/DDBJ whole genome shotgun (WGS) entry which is preliminary data.</text>
</comment>
<accession>A0ABN2LXA6</accession>
<evidence type="ECO:0000313" key="4">
    <source>
        <dbReference type="EMBL" id="GAA1802039.1"/>
    </source>
</evidence>
<dbReference type="CDD" id="cd00761">
    <property type="entry name" value="Glyco_tranf_GTA_type"/>
    <property type="match status" value="1"/>
</dbReference>
<feature type="domain" description="Glycosyltransferase 2-like" evidence="2">
    <location>
        <begin position="6"/>
        <end position="120"/>
    </location>
</feature>
<dbReference type="Pfam" id="PF00535">
    <property type="entry name" value="Glycos_transf_2"/>
    <property type="match status" value="1"/>
</dbReference>
<organism evidence="4 5">
    <name type="scientific">Luedemannella flava</name>
    <dbReference type="NCBI Taxonomy" id="349316"/>
    <lineage>
        <taxon>Bacteria</taxon>
        <taxon>Bacillati</taxon>
        <taxon>Actinomycetota</taxon>
        <taxon>Actinomycetes</taxon>
        <taxon>Micromonosporales</taxon>
        <taxon>Micromonosporaceae</taxon>
        <taxon>Luedemannella</taxon>
    </lineage>
</organism>
<gene>
    <name evidence="4" type="ORF">GCM10009682_24920</name>
</gene>
<dbReference type="RefSeq" id="WP_344129804.1">
    <property type="nucleotide sequence ID" value="NZ_BAAALT010000061.1"/>
</dbReference>
<reference evidence="4 5" key="1">
    <citation type="journal article" date="2019" name="Int. J. Syst. Evol. Microbiol.">
        <title>The Global Catalogue of Microorganisms (GCM) 10K type strain sequencing project: providing services to taxonomists for standard genome sequencing and annotation.</title>
        <authorList>
            <consortium name="The Broad Institute Genomics Platform"/>
            <consortium name="The Broad Institute Genome Sequencing Center for Infectious Disease"/>
            <person name="Wu L."/>
            <person name="Ma J."/>
        </authorList>
    </citation>
    <scope>NUCLEOTIDE SEQUENCE [LARGE SCALE GENOMIC DNA]</scope>
    <source>
        <strain evidence="4 5">JCM 13250</strain>
    </source>
</reference>
<dbReference type="Gene3D" id="3.90.550.10">
    <property type="entry name" value="Spore Coat Polysaccharide Biosynthesis Protein SpsA, Chain A"/>
    <property type="match status" value="1"/>
</dbReference>
<dbReference type="InterPro" id="IPR001173">
    <property type="entry name" value="Glyco_trans_2-like"/>
</dbReference>